<dbReference type="FunFam" id="3.90.580.10:FF:000001">
    <property type="entry name" value="DNA primase"/>
    <property type="match status" value="1"/>
</dbReference>
<dbReference type="GO" id="GO:0006269">
    <property type="term" value="P:DNA replication, synthesis of primer"/>
    <property type="evidence" value="ECO:0007669"/>
    <property type="project" value="UniProtKB-UniRule"/>
</dbReference>
<keyword evidence="10 12" id="KW-0238">DNA-binding</keyword>
<feature type="zinc finger region" description="CHC2-type" evidence="12 14">
    <location>
        <begin position="40"/>
        <end position="64"/>
    </location>
</feature>
<keyword evidence="4 12" id="KW-0548">Nucleotidyltransferase</keyword>
<dbReference type="RefSeq" id="WP_085681662.1">
    <property type="nucleotide sequence ID" value="NZ_CP020931.1"/>
</dbReference>
<reference evidence="16 17" key="1">
    <citation type="submission" date="2017-04" db="EMBL/GenBank/DDBJ databases">
        <title>Genome Sequence of Marinobacter salarius strain SMR5 Isolated from a culture of the Diatom Skeletonema marinoi.</title>
        <authorList>
            <person name="Topel M."/>
            <person name="Pinder M.I.M."/>
            <person name="Johansson O.N."/>
            <person name="Kourtchenko O."/>
            <person name="Godhe A."/>
            <person name="Clarke A.K."/>
        </authorList>
    </citation>
    <scope>NUCLEOTIDE SEQUENCE [LARGE SCALE GENOMIC DNA]</scope>
    <source>
        <strain evidence="16 17">SMR5</strain>
    </source>
</reference>
<keyword evidence="9" id="KW-0460">Magnesium</keyword>
<comment type="catalytic activity">
    <reaction evidence="12">
        <text>ssDNA + n NTP = ssDNA/pppN(pN)n-1 hybrid + (n-1) diphosphate.</text>
        <dbReference type="EC" id="2.7.7.101"/>
    </reaction>
</comment>
<dbReference type="InterPro" id="IPR036977">
    <property type="entry name" value="DNA_primase_Znf_CHC2"/>
</dbReference>
<dbReference type="InterPro" id="IPR006295">
    <property type="entry name" value="DNA_primase_DnaG"/>
</dbReference>
<evidence type="ECO:0000313" key="16">
    <source>
        <dbReference type="EMBL" id="ARM85623.1"/>
    </source>
</evidence>
<dbReference type="Pfam" id="PF08275">
    <property type="entry name" value="DNAG_N"/>
    <property type="match status" value="1"/>
</dbReference>
<dbReference type="GO" id="GO:0005737">
    <property type="term" value="C:cytoplasm"/>
    <property type="evidence" value="ECO:0007669"/>
    <property type="project" value="TreeGrafter"/>
</dbReference>
<dbReference type="GO" id="GO:0000428">
    <property type="term" value="C:DNA-directed RNA polymerase complex"/>
    <property type="evidence" value="ECO:0007669"/>
    <property type="project" value="UniProtKB-KW"/>
</dbReference>
<dbReference type="Gene3D" id="3.40.1360.10">
    <property type="match status" value="1"/>
</dbReference>
<keyword evidence="11 12" id="KW-0804">Transcription</keyword>
<comment type="cofactor">
    <cofactor evidence="12 13 14">
        <name>Zn(2+)</name>
        <dbReference type="ChEBI" id="CHEBI:29105"/>
    </cofactor>
    <text evidence="12 13 14">Binds 1 zinc ion per monomer.</text>
</comment>
<evidence type="ECO:0000256" key="1">
    <source>
        <dbReference type="ARBA" id="ARBA00022478"/>
    </source>
</evidence>
<evidence type="ECO:0000256" key="8">
    <source>
        <dbReference type="ARBA" id="ARBA00022833"/>
    </source>
</evidence>
<dbReference type="InterPro" id="IPR013264">
    <property type="entry name" value="DNAG_N"/>
</dbReference>
<evidence type="ECO:0000256" key="6">
    <source>
        <dbReference type="ARBA" id="ARBA00022723"/>
    </source>
</evidence>
<dbReference type="GO" id="GO:0008270">
    <property type="term" value="F:zinc ion binding"/>
    <property type="evidence" value="ECO:0007669"/>
    <property type="project" value="UniProtKB-UniRule"/>
</dbReference>
<evidence type="ECO:0000313" key="17">
    <source>
        <dbReference type="Proteomes" id="UP000193100"/>
    </source>
</evidence>
<comment type="function">
    <text evidence="12 13">RNA polymerase that catalyzes the synthesis of short RNA molecules used as primers for DNA polymerase during DNA replication.</text>
</comment>
<dbReference type="Gene3D" id="3.90.580.10">
    <property type="entry name" value="Zinc finger, CHC2-type domain"/>
    <property type="match status" value="1"/>
</dbReference>
<evidence type="ECO:0000256" key="10">
    <source>
        <dbReference type="ARBA" id="ARBA00023125"/>
    </source>
</evidence>
<organism evidence="16 17">
    <name type="scientific">Marinobacter salarius</name>
    <dbReference type="NCBI Taxonomy" id="1420917"/>
    <lineage>
        <taxon>Bacteria</taxon>
        <taxon>Pseudomonadati</taxon>
        <taxon>Pseudomonadota</taxon>
        <taxon>Gammaproteobacteria</taxon>
        <taxon>Pseudomonadales</taxon>
        <taxon>Marinobacteraceae</taxon>
        <taxon>Marinobacter</taxon>
    </lineage>
</organism>
<dbReference type="EC" id="2.7.7.101" evidence="12"/>
<evidence type="ECO:0000256" key="11">
    <source>
        <dbReference type="ARBA" id="ARBA00023163"/>
    </source>
</evidence>
<dbReference type="SMART" id="SM00400">
    <property type="entry name" value="ZnF_CHCC"/>
    <property type="match status" value="1"/>
</dbReference>
<comment type="subunit">
    <text evidence="12">Monomer. Interacts with DnaB.</text>
</comment>
<dbReference type="InterPro" id="IPR050219">
    <property type="entry name" value="DnaG_primase"/>
</dbReference>
<accession>A0A1W6KDZ9</accession>
<dbReference type="Pfam" id="PF13155">
    <property type="entry name" value="Toprim_2"/>
    <property type="match status" value="1"/>
</dbReference>
<protein>
    <recommendedName>
        <fullName evidence="12 13">DNA primase</fullName>
        <ecNumber evidence="12">2.7.7.101</ecNumber>
    </recommendedName>
</protein>
<dbReference type="SUPFAM" id="SSF56731">
    <property type="entry name" value="DNA primase core"/>
    <property type="match status" value="1"/>
</dbReference>
<dbReference type="Gene3D" id="1.20.50.20">
    <property type="entry name" value="DnaG, RNA polymerase domain, helical bundle"/>
    <property type="match status" value="1"/>
</dbReference>
<dbReference type="EMBL" id="CP020931">
    <property type="protein sequence ID" value="ARM85623.1"/>
    <property type="molecule type" value="Genomic_DNA"/>
</dbReference>
<keyword evidence="1 12" id="KW-0240">DNA-directed RNA polymerase</keyword>
<evidence type="ECO:0000256" key="7">
    <source>
        <dbReference type="ARBA" id="ARBA00022771"/>
    </source>
</evidence>
<dbReference type="InterPro" id="IPR034151">
    <property type="entry name" value="TOPRIM_DnaG_bac"/>
</dbReference>
<evidence type="ECO:0000256" key="2">
    <source>
        <dbReference type="ARBA" id="ARBA00022515"/>
    </source>
</evidence>
<gene>
    <name evidence="12 16" type="primary">dnaG</name>
    <name evidence="16" type="ORF">MARSALSMR5_03601</name>
</gene>
<dbReference type="PROSITE" id="PS50880">
    <property type="entry name" value="TOPRIM"/>
    <property type="match status" value="1"/>
</dbReference>
<dbReference type="CDD" id="cd03364">
    <property type="entry name" value="TOPRIM_DnaG_primases"/>
    <property type="match status" value="1"/>
</dbReference>
<dbReference type="PANTHER" id="PTHR30313">
    <property type="entry name" value="DNA PRIMASE"/>
    <property type="match status" value="1"/>
</dbReference>
<dbReference type="PIRSF" id="PIRSF002811">
    <property type="entry name" value="DnaG"/>
    <property type="match status" value="1"/>
</dbReference>
<dbReference type="SUPFAM" id="SSF57783">
    <property type="entry name" value="Zinc beta-ribbon"/>
    <property type="match status" value="1"/>
</dbReference>
<keyword evidence="2 12" id="KW-0639">Primosome</keyword>
<dbReference type="InterPro" id="IPR006171">
    <property type="entry name" value="TOPRIM_dom"/>
</dbReference>
<dbReference type="NCBIfam" id="TIGR01391">
    <property type="entry name" value="dnaG"/>
    <property type="match status" value="1"/>
</dbReference>
<feature type="domain" description="Toprim" evidence="15">
    <location>
        <begin position="253"/>
        <end position="335"/>
    </location>
</feature>
<keyword evidence="8 12" id="KW-0862">Zinc</keyword>
<evidence type="ECO:0000259" key="15">
    <source>
        <dbReference type="PROSITE" id="PS50880"/>
    </source>
</evidence>
<dbReference type="InterPro" id="IPR037068">
    <property type="entry name" value="DNA_primase_core_N_sf"/>
</dbReference>
<keyword evidence="3 12" id="KW-0808">Transferase</keyword>
<comment type="similarity">
    <text evidence="12 13">Belongs to the DnaG primase family.</text>
</comment>
<evidence type="ECO:0000256" key="5">
    <source>
        <dbReference type="ARBA" id="ARBA00022705"/>
    </source>
</evidence>
<dbReference type="AlphaFoldDB" id="A0A1W6KDZ9"/>
<dbReference type="InterPro" id="IPR030846">
    <property type="entry name" value="DnaG_bac"/>
</dbReference>
<dbReference type="GeneID" id="77257522"/>
<dbReference type="Pfam" id="PF01807">
    <property type="entry name" value="Zn_ribbon_DnaG"/>
    <property type="match status" value="1"/>
</dbReference>
<comment type="domain">
    <text evidence="12">Contains an N-terminal zinc-binding domain, a central core domain that contains the primase activity, and a C-terminal DnaB-binding domain.</text>
</comment>
<evidence type="ECO:0000256" key="12">
    <source>
        <dbReference type="HAMAP-Rule" id="MF_00974"/>
    </source>
</evidence>
<dbReference type="SMART" id="SM00493">
    <property type="entry name" value="TOPRIM"/>
    <property type="match status" value="1"/>
</dbReference>
<dbReference type="Gene3D" id="3.90.980.10">
    <property type="entry name" value="DNA primase, catalytic core, N-terminal domain"/>
    <property type="match status" value="1"/>
</dbReference>
<dbReference type="PANTHER" id="PTHR30313:SF2">
    <property type="entry name" value="DNA PRIMASE"/>
    <property type="match status" value="1"/>
</dbReference>
<dbReference type="GO" id="GO:1990077">
    <property type="term" value="C:primosome complex"/>
    <property type="evidence" value="ECO:0007669"/>
    <property type="project" value="UniProtKB-KW"/>
</dbReference>
<dbReference type="HAMAP" id="MF_00974">
    <property type="entry name" value="DNA_primase_DnaG"/>
    <property type="match status" value="1"/>
</dbReference>
<dbReference type="GO" id="GO:0003677">
    <property type="term" value="F:DNA binding"/>
    <property type="evidence" value="ECO:0007669"/>
    <property type="project" value="UniProtKB-KW"/>
</dbReference>
<evidence type="ECO:0000256" key="14">
    <source>
        <dbReference type="PIRSR" id="PIRSR002811-1"/>
    </source>
</evidence>
<dbReference type="Proteomes" id="UP000193100">
    <property type="component" value="Chromosome"/>
</dbReference>
<evidence type="ECO:0000256" key="3">
    <source>
        <dbReference type="ARBA" id="ARBA00022679"/>
    </source>
</evidence>
<evidence type="ECO:0000256" key="13">
    <source>
        <dbReference type="PIRNR" id="PIRNR002811"/>
    </source>
</evidence>
<keyword evidence="7 12" id="KW-0863">Zinc-finger</keyword>
<dbReference type="GO" id="GO:0003899">
    <property type="term" value="F:DNA-directed RNA polymerase activity"/>
    <property type="evidence" value="ECO:0007669"/>
    <property type="project" value="UniProtKB-UniRule"/>
</dbReference>
<keyword evidence="6 12" id="KW-0479">Metal-binding</keyword>
<sequence>MSGLIPQRFVEDLLDRIDLAELIGSRITLKKAGGNYKARCPFHDEKTPSFNVRPDKGFYHCFGCGAHGDAISFVREFDGLGFTDAVEELARRAGMEVPYDQSARQEMQQARTLTDALDYASRFYQSALKGQQGEFARDYLKQRGLDDSIIEQYQLGYAPGTGTALFDSASKDLQGPLVETGTVSDKYGRPRDLFRNRVMFPIRNSRGRTIAFGGRTLGDDKAKYINSPESDVFHKSREIYGLYEAKQSIRQLDRLLVVEGYMDVIALAQNGIHFAVATLGTATNQDSLSALLKQVRHLVFCFDGDQAGYRAADKALENALELLTDGLHLQFLMMPDGEDPDTLVRKEGPDAFQERINGATPLSRYLFNRQSEGLDLTLPEDRGELKARVEPLLKKMPRSTLRDAMWHEMLRLCGNNRGDWQKRRQPNGKGGYGERRVQEQRIDVKLSKDTQLCLALLEAPDMASEIAELCRSSRQYRQAGQFAGWILEHAIKDRRSLVRELATDNRAREQFYSLFDGIEHIPAREQTLAGAREMLNPNREVARKQRLASLLSEKRSLADLSAEERQELKALTGQNDD</sequence>
<evidence type="ECO:0000256" key="9">
    <source>
        <dbReference type="ARBA" id="ARBA00022842"/>
    </source>
</evidence>
<keyword evidence="5 12" id="KW-0235">DNA replication</keyword>
<dbReference type="FunFam" id="3.40.1360.10:FF:000002">
    <property type="entry name" value="DNA primase"/>
    <property type="match status" value="1"/>
</dbReference>
<dbReference type="InterPro" id="IPR002694">
    <property type="entry name" value="Znf_CHC2"/>
</dbReference>
<proteinExistence type="inferred from homology"/>
<name>A0A1W6KDZ9_9GAMM</name>
<evidence type="ECO:0000256" key="4">
    <source>
        <dbReference type="ARBA" id="ARBA00022695"/>
    </source>
</evidence>